<dbReference type="Pfam" id="PF12146">
    <property type="entry name" value="Hydrolase_4"/>
    <property type="match status" value="1"/>
</dbReference>
<protein>
    <recommendedName>
        <fullName evidence="1">Serine aminopeptidase S33 domain-containing protein</fullName>
    </recommendedName>
</protein>
<dbReference type="AlphaFoldDB" id="A0A246B917"/>
<sequence>MKKLLKIFIVPIFLTVTSCQINQVLEPWQNSLDKKEFVWKEGTDSLKLKISGENLQPTFYKNNQIIEKDFTIKSFYFKTKEGRKINAWLLKSTTEKPKASVFALHGNAGNLNTQFQSFAYLTKNGFQIFIFDYSGFGYSEGKSTRKNALEDAFSAFEFFENLEEVKNSPKIIYGQSIGGNFSIPVAAKNQQKIVGLVVEGTFMNLKNIGNSKIPVLGGLIISNNYNNRQNLKNFKKPILIVHSKEDRVVNFKLGKQIFKNANQPKEFFKIDKPHINGNRFYHNEISNKIDSLILKIN</sequence>
<feature type="domain" description="Serine aminopeptidase S33" evidence="1">
    <location>
        <begin position="96"/>
        <end position="207"/>
    </location>
</feature>
<comment type="caution">
    <text evidence="2">The sequence shown here is derived from an EMBL/GenBank/DDBJ whole genome shotgun (WGS) entry which is preliminary data.</text>
</comment>
<keyword evidence="3" id="KW-1185">Reference proteome</keyword>
<dbReference type="Gene3D" id="3.40.50.1820">
    <property type="entry name" value="alpha/beta hydrolase"/>
    <property type="match status" value="1"/>
</dbReference>
<reference evidence="2 3" key="2">
    <citation type="submission" date="2017-05" db="EMBL/GenBank/DDBJ databases">
        <title>Genome of Chryseobacterium haifense.</title>
        <authorList>
            <person name="Newman J.D."/>
        </authorList>
    </citation>
    <scope>NUCLEOTIDE SEQUENCE [LARGE SCALE GENOMIC DNA]</scope>
    <source>
        <strain evidence="2 3">DSM 19056</strain>
    </source>
</reference>
<dbReference type="RefSeq" id="WP_088264327.1">
    <property type="nucleotide sequence ID" value="NZ_JASZ02000017.1"/>
</dbReference>
<dbReference type="InterPro" id="IPR029058">
    <property type="entry name" value="AB_hydrolase_fold"/>
</dbReference>
<proteinExistence type="predicted"/>
<dbReference type="PROSITE" id="PS51257">
    <property type="entry name" value="PROKAR_LIPOPROTEIN"/>
    <property type="match status" value="1"/>
</dbReference>
<dbReference type="Proteomes" id="UP000197587">
    <property type="component" value="Unassembled WGS sequence"/>
</dbReference>
<evidence type="ECO:0000313" key="2">
    <source>
        <dbReference type="EMBL" id="OWK97945.1"/>
    </source>
</evidence>
<accession>A0A246B917</accession>
<dbReference type="PANTHER" id="PTHR12277:SF81">
    <property type="entry name" value="PROTEIN ABHD13"/>
    <property type="match status" value="1"/>
</dbReference>
<reference evidence="2 3" key="1">
    <citation type="submission" date="2014-01" db="EMBL/GenBank/DDBJ databases">
        <authorList>
            <consortium name="Genome Consortium for Active Teaching"/>
            <person name="Sontag T.C."/>
            <person name="Newman J.D."/>
        </authorList>
    </citation>
    <scope>NUCLEOTIDE SEQUENCE [LARGE SCALE GENOMIC DNA]</scope>
    <source>
        <strain evidence="2 3">DSM 19056</strain>
    </source>
</reference>
<evidence type="ECO:0000313" key="3">
    <source>
        <dbReference type="Proteomes" id="UP000197587"/>
    </source>
</evidence>
<evidence type="ECO:0000259" key="1">
    <source>
        <dbReference type="Pfam" id="PF12146"/>
    </source>
</evidence>
<organism evidence="2 3">
    <name type="scientific">Kaistella haifensis DSM 19056</name>
    <dbReference type="NCBI Taxonomy" id="1450526"/>
    <lineage>
        <taxon>Bacteria</taxon>
        <taxon>Pseudomonadati</taxon>
        <taxon>Bacteroidota</taxon>
        <taxon>Flavobacteriia</taxon>
        <taxon>Flavobacteriales</taxon>
        <taxon>Weeksellaceae</taxon>
        <taxon>Chryseobacterium group</taxon>
        <taxon>Kaistella</taxon>
    </lineage>
</organism>
<dbReference type="EMBL" id="JASZ02000017">
    <property type="protein sequence ID" value="OWK97945.1"/>
    <property type="molecule type" value="Genomic_DNA"/>
</dbReference>
<dbReference type="PANTHER" id="PTHR12277">
    <property type="entry name" value="ALPHA/BETA HYDROLASE DOMAIN-CONTAINING PROTEIN"/>
    <property type="match status" value="1"/>
</dbReference>
<gene>
    <name evidence="2" type="ORF">AP75_08765</name>
</gene>
<name>A0A246B917_9FLAO</name>
<dbReference type="SUPFAM" id="SSF53474">
    <property type="entry name" value="alpha/beta-Hydrolases"/>
    <property type="match status" value="1"/>
</dbReference>
<dbReference type="InterPro" id="IPR022742">
    <property type="entry name" value="Hydrolase_4"/>
</dbReference>